<dbReference type="GO" id="GO:0006979">
    <property type="term" value="P:response to oxidative stress"/>
    <property type="evidence" value="ECO:0007669"/>
    <property type="project" value="InterPro"/>
</dbReference>
<proteinExistence type="predicted"/>
<dbReference type="PRINTS" id="PR00457">
    <property type="entry name" value="ANPEROXIDASE"/>
</dbReference>
<evidence type="ECO:0000313" key="8">
    <source>
        <dbReference type="Proteomes" id="UP000186922"/>
    </source>
</evidence>
<evidence type="ECO:0000313" key="7">
    <source>
        <dbReference type="EMBL" id="GAU92790.1"/>
    </source>
</evidence>
<evidence type="ECO:0008006" key="9">
    <source>
        <dbReference type="Google" id="ProtNLM"/>
    </source>
</evidence>
<keyword evidence="6" id="KW-0479">Metal-binding</keyword>
<dbReference type="PANTHER" id="PTHR11475:SF4">
    <property type="entry name" value="CHORION PEROXIDASE"/>
    <property type="match status" value="1"/>
</dbReference>
<dbReference type="STRING" id="947166.A0A1D1UW72"/>
<dbReference type="GO" id="GO:0046872">
    <property type="term" value="F:metal ion binding"/>
    <property type="evidence" value="ECO:0007669"/>
    <property type="project" value="UniProtKB-KW"/>
</dbReference>
<dbReference type="CDD" id="cd09823">
    <property type="entry name" value="peroxinectin_like"/>
    <property type="match status" value="1"/>
</dbReference>
<dbReference type="GO" id="GO:0020037">
    <property type="term" value="F:heme binding"/>
    <property type="evidence" value="ECO:0007669"/>
    <property type="project" value="InterPro"/>
</dbReference>
<evidence type="ECO:0000256" key="5">
    <source>
        <dbReference type="ARBA" id="ARBA00023180"/>
    </source>
</evidence>
<evidence type="ECO:0000256" key="3">
    <source>
        <dbReference type="ARBA" id="ARBA00022559"/>
    </source>
</evidence>
<name>A0A1D1UW72_RAMVA</name>
<gene>
    <name evidence="7" type="primary">RvY_04828-1</name>
    <name evidence="7" type="synonym">RvY_04828.1</name>
    <name evidence="7" type="ORF">RvY_04828</name>
</gene>
<evidence type="ECO:0000256" key="6">
    <source>
        <dbReference type="PIRSR" id="PIRSR619791-2"/>
    </source>
</evidence>
<keyword evidence="6" id="KW-0408">Iron</keyword>
<dbReference type="Proteomes" id="UP000186922">
    <property type="component" value="Unassembled WGS sequence"/>
</dbReference>
<dbReference type="PANTHER" id="PTHR11475">
    <property type="entry name" value="OXIDASE/PEROXIDASE"/>
    <property type="match status" value="1"/>
</dbReference>
<evidence type="ECO:0000256" key="4">
    <source>
        <dbReference type="ARBA" id="ARBA00022729"/>
    </source>
</evidence>
<dbReference type="GO" id="GO:0005576">
    <property type="term" value="C:extracellular region"/>
    <property type="evidence" value="ECO:0007669"/>
    <property type="project" value="UniProtKB-SubCell"/>
</dbReference>
<dbReference type="InterPro" id="IPR037120">
    <property type="entry name" value="Haem_peroxidase_sf_animal"/>
</dbReference>
<dbReference type="InterPro" id="IPR010255">
    <property type="entry name" value="Haem_peroxidase_sf"/>
</dbReference>
<dbReference type="InterPro" id="IPR019791">
    <property type="entry name" value="Haem_peroxidase_animal"/>
</dbReference>
<evidence type="ECO:0000256" key="2">
    <source>
        <dbReference type="ARBA" id="ARBA00022525"/>
    </source>
</evidence>
<keyword evidence="4" id="KW-0732">Signal</keyword>
<dbReference type="FunFam" id="1.10.640.10:FF:000003">
    <property type="entry name" value="chorion peroxidase"/>
    <property type="match status" value="1"/>
</dbReference>
<keyword evidence="6" id="KW-0349">Heme</keyword>
<organism evidence="7 8">
    <name type="scientific">Ramazzottius varieornatus</name>
    <name type="common">Water bear</name>
    <name type="synonym">Tardigrade</name>
    <dbReference type="NCBI Taxonomy" id="947166"/>
    <lineage>
        <taxon>Eukaryota</taxon>
        <taxon>Metazoa</taxon>
        <taxon>Ecdysozoa</taxon>
        <taxon>Tardigrada</taxon>
        <taxon>Eutardigrada</taxon>
        <taxon>Parachela</taxon>
        <taxon>Hypsibioidea</taxon>
        <taxon>Ramazzottiidae</taxon>
        <taxon>Ramazzottius</taxon>
    </lineage>
</organism>
<feature type="binding site" description="axial binding residue" evidence="6">
    <location>
        <position position="197"/>
    </location>
    <ligand>
        <name>heme b</name>
        <dbReference type="ChEBI" id="CHEBI:60344"/>
    </ligand>
    <ligandPart>
        <name>Fe</name>
        <dbReference type="ChEBI" id="CHEBI:18248"/>
    </ligandPart>
</feature>
<dbReference type="AlphaFoldDB" id="A0A1D1UW72"/>
<keyword evidence="3" id="KW-0575">Peroxidase</keyword>
<comment type="caution">
    <text evidence="7">The sequence shown here is derived from an EMBL/GenBank/DDBJ whole genome shotgun (WGS) entry which is preliminary data.</text>
</comment>
<dbReference type="SUPFAM" id="SSF48113">
    <property type="entry name" value="Heme-dependent peroxidases"/>
    <property type="match status" value="1"/>
</dbReference>
<sequence>MEFVRSLPGVRPGCRLGGREQINQLSAFIDGGQVYGTKQNDVKNLRTFTDGRLKSIAPIPSNPSYTLMTGDGSNTLCVDGSKKRSCFKAGDNRCNIQIGLQTLHTIFMRHHNNVVGRLQRLNPHWDDETLYQEGRRIVGAQLQHITYNEWLPMLLGPDAVNKMGLGLLTSGRFTGYNVTIHPGLINEFAAAAFRAGHSMVPGKLDRLDANFELKSTVRMRDTFFKSSMLYEDGAVDEFVRGLTKQLGKGIDNNVVSDLSQQLFNSQPNTFGLDLVSLNIQRGRDHGLPGYMKYRRLCGLPTVDNFGELRNLNSLPDETINRLASVYESVEDIDLYPAGISEFPVGGAIIGPTFACIISEQFWRLRVADRFWYENDLPFPSRFSDAQLAQIRKTTLARILCDSVPGIQSVQLNVFESISNSNPRVPCNQIPTVSFKSWTGAA</sequence>
<dbReference type="Pfam" id="PF03098">
    <property type="entry name" value="An_peroxidase"/>
    <property type="match status" value="1"/>
</dbReference>
<evidence type="ECO:0000256" key="1">
    <source>
        <dbReference type="ARBA" id="ARBA00004613"/>
    </source>
</evidence>
<dbReference type="GO" id="GO:0004601">
    <property type="term" value="F:peroxidase activity"/>
    <property type="evidence" value="ECO:0007669"/>
    <property type="project" value="UniProtKB-KW"/>
</dbReference>
<dbReference type="PROSITE" id="PS50292">
    <property type="entry name" value="PEROXIDASE_3"/>
    <property type="match status" value="1"/>
</dbReference>
<reference evidence="7 8" key="1">
    <citation type="journal article" date="2016" name="Nat. Commun.">
        <title>Extremotolerant tardigrade genome and improved radiotolerance of human cultured cells by tardigrade-unique protein.</title>
        <authorList>
            <person name="Hashimoto T."/>
            <person name="Horikawa D.D."/>
            <person name="Saito Y."/>
            <person name="Kuwahara H."/>
            <person name="Kozuka-Hata H."/>
            <person name="Shin-I T."/>
            <person name="Minakuchi Y."/>
            <person name="Ohishi K."/>
            <person name="Motoyama A."/>
            <person name="Aizu T."/>
            <person name="Enomoto A."/>
            <person name="Kondo K."/>
            <person name="Tanaka S."/>
            <person name="Hara Y."/>
            <person name="Koshikawa S."/>
            <person name="Sagara H."/>
            <person name="Miura T."/>
            <person name="Yokobori S."/>
            <person name="Miyagawa K."/>
            <person name="Suzuki Y."/>
            <person name="Kubo T."/>
            <person name="Oyama M."/>
            <person name="Kohara Y."/>
            <person name="Fujiyama A."/>
            <person name="Arakawa K."/>
            <person name="Katayama T."/>
            <person name="Toyoda A."/>
            <person name="Kunieda T."/>
        </authorList>
    </citation>
    <scope>NUCLEOTIDE SEQUENCE [LARGE SCALE GENOMIC DNA]</scope>
    <source>
        <strain evidence="7 8">YOKOZUNA-1</strain>
    </source>
</reference>
<keyword evidence="3" id="KW-0560">Oxidoreductase</keyword>
<dbReference type="EMBL" id="BDGG01000002">
    <property type="protein sequence ID" value="GAU92790.1"/>
    <property type="molecule type" value="Genomic_DNA"/>
</dbReference>
<dbReference type="OrthoDB" id="823504at2759"/>
<accession>A0A1D1UW72</accession>
<keyword evidence="8" id="KW-1185">Reference proteome</keyword>
<keyword evidence="5" id="KW-0325">Glycoprotein</keyword>
<dbReference type="Gene3D" id="1.10.640.10">
    <property type="entry name" value="Haem peroxidase domain superfamily, animal type"/>
    <property type="match status" value="1"/>
</dbReference>
<comment type="subcellular location">
    <subcellularLocation>
        <location evidence="1">Secreted</location>
    </subcellularLocation>
</comment>
<protein>
    <recommendedName>
        <fullName evidence="9">Peroxidase</fullName>
    </recommendedName>
</protein>
<keyword evidence="2" id="KW-0964">Secreted</keyword>